<comment type="catalytic activity">
    <reaction evidence="11">
        <text>[GlcNAc-(1-&gt;4)-Mur2Ac(oyl-L-Ala-gamma-D-Glu-L-Lys-D-Ala-D-Ala)](n)-di-trans,octa-cis-undecaprenyl diphosphate + beta-D-GlcNAc-(1-&gt;4)-Mur2Ac(oyl-L-Ala-gamma-D-Glu-L-Lys-D-Ala-D-Ala)-di-trans,octa-cis-undecaprenyl diphosphate = [GlcNAc-(1-&gt;4)-Mur2Ac(oyl-L-Ala-gamma-D-Glu-L-Lys-D-Ala-D-Ala)](n+1)-di-trans,octa-cis-undecaprenyl diphosphate + di-trans,octa-cis-undecaprenyl diphosphate + H(+)</text>
        <dbReference type="Rhea" id="RHEA:23708"/>
        <dbReference type="Rhea" id="RHEA-COMP:9602"/>
        <dbReference type="Rhea" id="RHEA-COMP:9603"/>
        <dbReference type="ChEBI" id="CHEBI:15378"/>
        <dbReference type="ChEBI" id="CHEBI:58405"/>
        <dbReference type="ChEBI" id="CHEBI:60033"/>
        <dbReference type="ChEBI" id="CHEBI:78435"/>
        <dbReference type="EC" id="2.4.99.28"/>
    </reaction>
</comment>
<dbReference type="GO" id="GO:0016757">
    <property type="term" value="F:glycosyltransferase activity"/>
    <property type="evidence" value="ECO:0007669"/>
    <property type="project" value="UniProtKB-KW"/>
</dbReference>
<keyword evidence="6 16" id="KW-0328">Glycosyltransferase</keyword>
<dbReference type="SUPFAM" id="SSF56601">
    <property type="entry name" value="beta-lactamase/transpeptidase-like"/>
    <property type="match status" value="1"/>
</dbReference>
<dbReference type="GO" id="GO:0016787">
    <property type="term" value="F:hydrolase activity"/>
    <property type="evidence" value="ECO:0007669"/>
    <property type="project" value="UniProtKB-KW"/>
</dbReference>
<dbReference type="NCBIfam" id="TIGR02074">
    <property type="entry name" value="PBP_1a_fam"/>
    <property type="match status" value="1"/>
</dbReference>
<keyword evidence="17" id="KW-1185">Reference proteome</keyword>
<dbReference type="InterPro" id="IPR012338">
    <property type="entry name" value="Beta-lactam/transpept-like"/>
</dbReference>
<organism evidence="16 17">
    <name type="scientific">Sinorhizobium kostiense</name>
    <dbReference type="NCBI Taxonomy" id="76747"/>
    <lineage>
        <taxon>Bacteria</taxon>
        <taxon>Pseudomonadati</taxon>
        <taxon>Pseudomonadota</taxon>
        <taxon>Alphaproteobacteria</taxon>
        <taxon>Hyphomicrobiales</taxon>
        <taxon>Rhizobiaceae</taxon>
        <taxon>Sinorhizobium/Ensifer group</taxon>
        <taxon>Sinorhizobium</taxon>
    </lineage>
</organism>
<accession>A0ABS4QYC6</accession>
<feature type="region of interest" description="Disordered" evidence="12">
    <location>
        <begin position="663"/>
        <end position="683"/>
    </location>
</feature>
<evidence type="ECO:0000256" key="9">
    <source>
        <dbReference type="ARBA" id="ARBA00023268"/>
    </source>
</evidence>
<feature type="transmembrane region" description="Helical" evidence="13">
    <location>
        <begin position="60"/>
        <end position="87"/>
    </location>
</feature>
<evidence type="ECO:0000256" key="13">
    <source>
        <dbReference type="SAM" id="Phobius"/>
    </source>
</evidence>
<reference evidence="16 17" key="1">
    <citation type="submission" date="2021-03" db="EMBL/GenBank/DDBJ databases">
        <title>Genomic Encyclopedia of Type Strains, Phase IV (KMG-IV): sequencing the most valuable type-strain genomes for metagenomic binning, comparative biology and taxonomic classification.</title>
        <authorList>
            <person name="Goeker M."/>
        </authorList>
    </citation>
    <scope>NUCLEOTIDE SEQUENCE [LARGE SCALE GENOMIC DNA]</scope>
    <source>
        <strain evidence="16 17">DSM 13372</strain>
    </source>
</reference>
<dbReference type="Pfam" id="PF00905">
    <property type="entry name" value="Transpeptidase"/>
    <property type="match status" value="1"/>
</dbReference>
<evidence type="ECO:0000256" key="6">
    <source>
        <dbReference type="ARBA" id="ARBA00022676"/>
    </source>
</evidence>
<dbReference type="InterPro" id="IPR001460">
    <property type="entry name" value="PCN-bd_Tpept"/>
</dbReference>
<evidence type="ECO:0000256" key="2">
    <source>
        <dbReference type="ARBA" id="ARBA00007090"/>
    </source>
</evidence>
<protein>
    <recommendedName>
        <fullName evidence="10">peptidoglycan glycosyltransferase</fullName>
        <ecNumber evidence="10">2.4.99.28</ecNumber>
    </recommendedName>
</protein>
<name>A0ABS4QYC6_9HYPH</name>
<evidence type="ECO:0000256" key="1">
    <source>
        <dbReference type="ARBA" id="ARBA00004752"/>
    </source>
</evidence>
<gene>
    <name evidence="16" type="ORF">J2Z31_001643</name>
</gene>
<keyword evidence="13" id="KW-0812">Transmembrane</keyword>
<feature type="domain" description="Glycosyl transferase family 51" evidence="15">
    <location>
        <begin position="119"/>
        <end position="283"/>
    </location>
</feature>
<keyword evidence="8 16" id="KW-0378">Hydrolase</keyword>
<dbReference type="PANTHER" id="PTHR32282:SF33">
    <property type="entry name" value="PEPTIDOGLYCAN GLYCOSYLTRANSFERASE"/>
    <property type="match status" value="1"/>
</dbReference>
<evidence type="ECO:0000256" key="11">
    <source>
        <dbReference type="ARBA" id="ARBA00049902"/>
    </source>
</evidence>
<dbReference type="SUPFAM" id="SSF53955">
    <property type="entry name" value="Lysozyme-like"/>
    <property type="match status" value="1"/>
</dbReference>
<keyword evidence="13" id="KW-0472">Membrane</keyword>
<keyword evidence="5" id="KW-0645">Protease</keyword>
<evidence type="ECO:0000256" key="5">
    <source>
        <dbReference type="ARBA" id="ARBA00022670"/>
    </source>
</evidence>
<comment type="similarity">
    <text evidence="2">In the C-terminal section; belongs to the transpeptidase family.</text>
</comment>
<dbReference type="Gene3D" id="1.10.3810.10">
    <property type="entry name" value="Biosynthetic peptidoglycan transglycosylase-like"/>
    <property type="match status" value="1"/>
</dbReference>
<evidence type="ECO:0000256" key="12">
    <source>
        <dbReference type="SAM" id="MobiDB-lite"/>
    </source>
</evidence>
<dbReference type="Proteomes" id="UP000730739">
    <property type="component" value="Unassembled WGS sequence"/>
</dbReference>
<keyword evidence="9" id="KW-0511">Multifunctional enzyme</keyword>
<evidence type="ECO:0000259" key="15">
    <source>
        <dbReference type="Pfam" id="PF00912"/>
    </source>
</evidence>
<evidence type="ECO:0000256" key="3">
    <source>
        <dbReference type="ARBA" id="ARBA00007739"/>
    </source>
</evidence>
<dbReference type="InterPro" id="IPR023346">
    <property type="entry name" value="Lysozyme-like_dom_sf"/>
</dbReference>
<dbReference type="Pfam" id="PF00912">
    <property type="entry name" value="Transgly"/>
    <property type="match status" value="1"/>
</dbReference>
<proteinExistence type="inferred from homology"/>
<comment type="pathway">
    <text evidence="1">Cell wall biogenesis; peptidoglycan biosynthesis.</text>
</comment>
<evidence type="ECO:0000313" key="16">
    <source>
        <dbReference type="EMBL" id="MBP2235151.1"/>
    </source>
</evidence>
<dbReference type="EC" id="2.4.99.28" evidence="10"/>
<dbReference type="Gene3D" id="3.40.710.10">
    <property type="entry name" value="DD-peptidase/beta-lactamase superfamily"/>
    <property type="match status" value="1"/>
</dbReference>
<dbReference type="InterPro" id="IPR036950">
    <property type="entry name" value="PBP_transglycosylase"/>
</dbReference>
<keyword evidence="7 16" id="KW-0808">Transferase</keyword>
<feature type="region of interest" description="Disordered" evidence="12">
    <location>
        <begin position="703"/>
        <end position="739"/>
    </location>
</feature>
<evidence type="ECO:0000256" key="8">
    <source>
        <dbReference type="ARBA" id="ARBA00022801"/>
    </source>
</evidence>
<keyword evidence="13" id="KW-1133">Transmembrane helix</keyword>
<evidence type="ECO:0000259" key="14">
    <source>
        <dbReference type="Pfam" id="PF00905"/>
    </source>
</evidence>
<evidence type="ECO:0000313" key="17">
    <source>
        <dbReference type="Proteomes" id="UP000730739"/>
    </source>
</evidence>
<dbReference type="InterPro" id="IPR050396">
    <property type="entry name" value="Glycosyltr_51/Transpeptidase"/>
</dbReference>
<feature type="compositionally biased region" description="Polar residues" evidence="12">
    <location>
        <begin position="728"/>
        <end position="739"/>
    </location>
</feature>
<comment type="caution">
    <text evidence="16">The sequence shown here is derived from an EMBL/GenBank/DDBJ whole genome shotgun (WGS) entry which is preliminary data.</text>
</comment>
<sequence>MKTVQEPRKEDNRPKKRHILLRIDSWIDSTVWNVGFRLAEFWEDTTIFFRRFRVRGWKRAVFEVLGEGMTLGTAGSVLMLALALPAFEETEGNWRAQSDFAVTFLDRYGNEIGHRGIIHEDAVPIDELPDHLIKAVLATEDRRFFEHWGIDFLGLTRAMTENARAGGVVQGGSTLTQQLAKNLFLSNERTIERKIKEAFLAVWLESNLSKKEILRLYLDRAYMGGGTFGAAAAAQFYFGKAITDVNLAESAMLAGLFKAPARYAPHVNLPAARARANEVLTNMVQGGLMTEGQVLAARLTPATVIDRADVKAPDFFLDWAFDEVQRIAAPFAQHSLIVRTTIDMGLQAAAEEAVESGLRQYGETYKVKQGALVMIENGGAVRAMVGGRDYGESQFNRATRALRQPGSSFKVYTYAAAMEKGMTPETVVVDAPITWRGWSPQNYGRSYAGRVTLLTALAKSINTVPVRLAKDKLGTEIIASTAKNMGVETPLRTDKTMPLGTSEVTVLDQATAYAVFPAGGFESRRHGISQILNYDGDILYDFARDATPAKRVLSAQAVSSMNRILTQIPVIGTGRRAALDNGIVTGGKTGTTQAYRDAWFVGFTGDYTTAVWFGNDDYTSTDNMTGGSLPAMTFKRLMDYAEQGIEHRAIPGIEVPVAQAAEKPVPNENAKPDENALPPLVRPRSLSADVTKMLKTIGEAFENAPALKAREKNGGKVAALESPPADVPTTQPSSSATEN</sequence>
<dbReference type="EMBL" id="JAGILA010000002">
    <property type="protein sequence ID" value="MBP2235151.1"/>
    <property type="molecule type" value="Genomic_DNA"/>
</dbReference>
<evidence type="ECO:0000256" key="7">
    <source>
        <dbReference type="ARBA" id="ARBA00022679"/>
    </source>
</evidence>
<dbReference type="PANTHER" id="PTHR32282">
    <property type="entry name" value="BINDING PROTEIN TRANSPEPTIDASE, PUTATIVE-RELATED"/>
    <property type="match status" value="1"/>
</dbReference>
<comment type="similarity">
    <text evidence="3">In the N-terminal section; belongs to the glycosyltransferase 51 family.</text>
</comment>
<feature type="domain" description="Penicillin-binding protein transpeptidase" evidence="14">
    <location>
        <begin position="371"/>
        <end position="639"/>
    </location>
</feature>
<dbReference type="RefSeq" id="WP_209601395.1">
    <property type="nucleotide sequence ID" value="NZ_JAGILA010000002.1"/>
</dbReference>
<keyword evidence="4" id="KW-0121">Carboxypeptidase</keyword>
<evidence type="ECO:0000256" key="4">
    <source>
        <dbReference type="ARBA" id="ARBA00022645"/>
    </source>
</evidence>
<dbReference type="InterPro" id="IPR001264">
    <property type="entry name" value="Glyco_trans_51"/>
</dbReference>
<evidence type="ECO:0000256" key="10">
    <source>
        <dbReference type="ARBA" id="ARBA00044770"/>
    </source>
</evidence>